<dbReference type="RefSeq" id="WP_317515344.1">
    <property type="nucleotide sequence ID" value="NZ_JAPTHD010000001.1"/>
</dbReference>
<evidence type="ECO:0000313" key="9">
    <source>
        <dbReference type="EMBL" id="MDV5822029.1"/>
    </source>
</evidence>
<dbReference type="InterPro" id="IPR018584">
    <property type="entry name" value="GT87"/>
</dbReference>
<protein>
    <submittedName>
        <fullName evidence="9">Glycosyltransferase family 87 protein</fullName>
    </submittedName>
</protein>
<evidence type="ECO:0000256" key="6">
    <source>
        <dbReference type="ARBA" id="ARBA00023136"/>
    </source>
</evidence>
<evidence type="ECO:0000256" key="5">
    <source>
        <dbReference type="ARBA" id="ARBA00022989"/>
    </source>
</evidence>
<evidence type="ECO:0000256" key="1">
    <source>
        <dbReference type="ARBA" id="ARBA00004651"/>
    </source>
</evidence>
<feature type="transmembrane region" description="Helical" evidence="8">
    <location>
        <begin position="277"/>
        <end position="298"/>
    </location>
</feature>
<feature type="transmembrane region" description="Helical" evidence="8">
    <location>
        <begin position="142"/>
        <end position="161"/>
    </location>
</feature>
<feature type="transmembrane region" description="Helical" evidence="8">
    <location>
        <begin position="213"/>
        <end position="233"/>
    </location>
</feature>
<keyword evidence="6 8" id="KW-0472">Membrane</keyword>
<comment type="caution">
    <text evidence="9">The sequence shown here is derived from an EMBL/GenBank/DDBJ whole genome shotgun (WGS) entry which is preliminary data.</text>
</comment>
<organism evidence="9 10">
    <name type="scientific">Sphingobium naphthae</name>
    <dbReference type="NCBI Taxonomy" id="1886786"/>
    <lineage>
        <taxon>Bacteria</taxon>
        <taxon>Pseudomonadati</taxon>
        <taxon>Pseudomonadota</taxon>
        <taxon>Alphaproteobacteria</taxon>
        <taxon>Sphingomonadales</taxon>
        <taxon>Sphingomonadaceae</taxon>
        <taxon>Sphingobium</taxon>
    </lineage>
</organism>
<dbReference type="EMBL" id="JAPTHD010000001">
    <property type="protein sequence ID" value="MDV5822029.1"/>
    <property type="molecule type" value="Genomic_DNA"/>
</dbReference>
<keyword evidence="3" id="KW-0808">Transferase</keyword>
<gene>
    <name evidence="9" type="ORF">O0R41_00220</name>
</gene>
<feature type="transmembrane region" description="Helical" evidence="8">
    <location>
        <begin position="18"/>
        <end position="36"/>
    </location>
</feature>
<comment type="similarity">
    <text evidence="7">Belongs to the glycosyltransferase 87 family.</text>
</comment>
<evidence type="ECO:0000256" key="8">
    <source>
        <dbReference type="SAM" id="Phobius"/>
    </source>
</evidence>
<keyword evidence="2" id="KW-1003">Cell membrane</keyword>
<keyword evidence="10" id="KW-1185">Reference proteome</keyword>
<keyword evidence="5 8" id="KW-1133">Transmembrane helix</keyword>
<comment type="subcellular location">
    <subcellularLocation>
        <location evidence="1">Cell membrane</location>
        <topology evidence="1">Multi-pass membrane protein</topology>
    </subcellularLocation>
</comment>
<evidence type="ECO:0000256" key="4">
    <source>
        <dbReference type="ARBA" id="ARBA00022692"/>
    </source>
</evidence>
<evidence type="ECO:0000256" key="7">
    <source>
        <dbReference type="ARBA" id="ARBA00024033"/>
    </source>
</evidence>
<evidence type="ECO:0000256" key="3">
    <source>
        <dbReference type="ARBA" id="ARBA00022679"/>
    </source>
</evidence>
<keyword evidence="4 8" id="KW-0812">Transmembrane</keyword>
<evidence type="ECO:0000313" key="10">
    <source>
        <dbReference type="Proteomes" id="UP001185984"/>
    </source>
</evidence>
<feature type="transmembrane region" description="Helical" evidence="8">
    <location>
        <begin position="101"/>
        <end position="130"/>
    </location>
</feature>
<accession>A0ABU3ZR68</accession>
<dbReference type="Proteomes" id="UP001185984">
    <property type="component" value="Unassembled WGS sequence"/>
</dbReference>
<evidence type="ECO:0000256" key="2">
    <source>
        <dbReference type="ARBA" id="ARBA00022475"/>
    </source>
</evidence>
<feature type="transmembrane region" description="Helical" evidence="8">
    <location>
        <begin position="181"/>
        <end position="206"/>
    </location>
</feature>
<name>A0ABU3ZR68_9SPHN</name>
<proteinExistence type="inferred from homology"/>
<reference evidence="10" key="1">
    <citation type="journal article" date="2022" name="J Environ Chem Eng">
        <title>Biodegradation of petroleum oil using a constructed nonpathogenic and heavy metal-tolerant bacterial consortium isolated from marine sponges.</title>
        <authorList>
            <person name="Dechsakulwatana C."/>
            <person name="Rungsihiranrut A."/>
            <person name="Muangchinda C."/>
            <person name="Ningthoujam R."/>
            <person name="Klankeo P."/>
            <person name="Pinyakong O."/>
        </authorList>
    </citation>
    <scope>NUCLEOTIDE SEQUENCE [LARGE SCALE GENOMIC DNA]</scope>
    <source>
        <strain evidence="10">MO2-4</strain>
    </source>
</reference>
<sequence>MTALAPTDRLVTRPRMRVAAVSMIAAMLAGLVYLIATAHGTVDSLGRPIGTDFSNVWTAGWMANHGDAPRAWDWPSHHAVQAWLHGDPHIPFYGWHYPPPFLIVASLLARLPYVAALLVWQGLTFALALMLVRRVLPTDRDALIAAAGAPVVLICLGHGQNAFLTASLLGGGMMLLDRRPWIAGMLLGALVYKPQFAVLIPVLLLVRGEGRAFLAAGLTVAALCLVTLALWGWPVWQAFLESLPLTRHVVIEAGATGWHKIQSPFATIRQWGGPIPLAYGVQALVTALALGAAALVAWRGAMPLRRRRAQRRAALHPLCARL</sequence>
<dbReference type="Pfam" id="PF09594">
    <property type="entry name" value="GT87"/>
    <property type="match status" value="1"/>
</dbReference>